<dbReference type="InterPro" id="IPR008972">
    <property type="entry name" value="Cupredoxin"/>
</dbReference>
<evidence type="ECO:0000256" key="1">
    <source>
        <dbReference type="ARBA" id="ARBA00022723"/>
    </source>
</evidence>
<dbReference type="Pfam" id="PF07732">
    <property type="entry name" value="Cu-oxidase_3"/>
    <property type="match status" value="1"/>
</dbReference>
<sequence length="669" mass="72440">MSRTLKKNPNSTLTDRPLPVKAMIAVMAAYLTLSALPSWADGERVIENPPLLKFRKAPPRLGLMAVPQAAGSAITEKQLDLNIVYTDGMLYNPATGTNDKVHLRSYRGTDTNPNVPFVAPTIEVSPGDTVRVNLNNQLPNDPSCTDAQGDVNTPHCFNGTNLHSHGLWVSPTGNSDNVLLSINPGVSFQYEYNIPPDHPSGTFWYHSHRHGSTALQVSSGMAGALIVRGNRLPSEQTNGDIDTLLKKPDGASLSERILVLQQIQYYCPDNTSNIWDCTNSTGVIESYANFGPSSWATSGRYTSINGKVLPLFNAKAGEIERWRLIHAGVRNTISLEFRKLKVGAPSANRLKAADADRYISDYCVGDPVPYHVIAADGLTMAGAQQTTLSTLQPGYRNDALVVFPEAGSYCVVDASAPASSSPGQTAESRQLLGIVLAGSGIPVTNIHDYLTTALVAAAEYTMPASVKPKIIADLKNNLQLTSFIPHPDIKDSEVTGKQDLSFFIDTSATPTKFEVSNGIGAQFDPKPYDPARIDRNLILGGVDEWTLQSNFVSHPFHIHVNPFQIVKILDPSGKDVSALGSVDNGGGTVDPQYPGLKGVWKDTLWIKSLIPPDTAQNGLYTIVVRTRYQRYIGEFVLHCHILDHEDQGMMQNVSIGIPDGKGGTATSHH</sequence>
<dbReference type="Pfam" id="PF07731">
    <property type="entry name" value="Cu-oxidase_2"/>
    <property type="match status" value="1"/>
</dbReference>
<dbReference type="RefSeq" id="WP_103975560.1">
    <property type="nucleotide sequence ID" value="NZ_PGFZ01000014.1"/>
</dbReference>
<dbReference type="GO" id="GO:0005507">
    <property type="term" value="F:copper ion binding"/>
    <property type="evidence" value="ECO:0007669"/>
    <property type="project" value="InterPro"/>
</dbReference>
<dbReference type="InterPro" id="IPR011707">
    <property type="entry name" value="Cu-oxidase-like_N"/>
</dbReference>
<reference evidence="5 6" key="1">
    <citation type="submission" date="2017-11" db="EMBL/GenBank/DDBJ databases">
        <title>Draft Genome Sequence of Methylobacter psychrotolerans Sph1T, an Obligate Methanotroph from Low-Temperature Environments.</title>
        <authorList>
            <person name="Oshkin I.Y."/>
            <person name="Miroshnikov K."/>
            <person name="Belova S.E."/>
            <person name="Korzhenkov A."/>
            <person name="Toshchakov S.V."/>
            <person name="Dedysh S.N."/>
        </authorList>
    </citation>
    <scope>NUCLEOTIDE SEQUENCE [LARGE SCALE GENOMIC DNA]</scope>
    <source>
        <strain evidence="5 6">Sph1</strain>
    </source>
</reference>
<name>A0A2S5CH95_9GAMM</name>
<dbReference type="InterPro" id="IPR002355">
    <property type="entry name" value="Cu_oxidase_Cu_BS"/>
</dbReference>
<dbReference type="Proteomes" id="UP000237423">
    <property type="component" value="Unassembled WGS sequence"/>
</dbReference>
<dbReference type="PROSITE" id="PS00079">
    <property type="entry name" value="MULTICOPPER_OXIDASE1"/>
    <property type="match status" value="1"/>
</dbReference>
<dbReference type="SUPFAM" id="SSF49503">
    <property type="entry name" value="Cupredoxins"/>
    <property type="match status" value="3"/>
</dbReference>
<gene>
    <name evidence="5" type="ORF">AADEFJLK_04061</name>
</gene>
<feature type="domain" description="Plastocyanin-like" evidence="3">
    <location>
        <begin position="509"/>
        <end position="653"/>
    </location>
</feature>
<dbReference type="AlphaFoldDB" id="A0A2S5CH95"/>
<dbReference type="PANTHER" id="PTHR11709">
    <property type="entry name" value="MULTI-COPPER OXIDASE"/>
    <property type="match status" value="1"/>
</dbReference>
<dbReference type="GO" id="GO:0016491">
    <property type="term" value="F:oxidoreductase activity"/>
    <property type="evidence" value="ECO:0007669"/>
    <property type="project" value="UniProtKB-KW"/>
</dbReference>
<evidence type="ECO:0000256" key="2">
    <source>
        <dbReference type="ARBA" id="ARBA00023002"/>
    </source>
</evidence>
<evidence type="ECO:0000259" key="4">
    <source>
        <dbReference type="Pfam" id="PF07732"/>
    </source>
</evidence>
<dbReference type="InterPro" id="IPR011706">
    <property type="entry name" value="Cu-oxidase_C"/>
</dbReference>
<dbReference type="EMBL" id="PGFZ01000014">
    <property type="protein sequence ID" value="POZ50164.1"/>
    <property type="molecule type" value="Genomic_DNA"/>
</dbReference>
<organism evidence="5 6">
    <name type="scientific">Methylovulum psychrotolerans</name>
    <dbReference type="NCBI Taxonomy" id="1704499"/>
    <lineage>
        <taxon>Bacteria</taxon>
        <taxon>Pseudomonadati</taxon>
        <taxon>Pseudomonadota</taxon>
        <taxon>Gammaproteobacteria</taxon>
        <taxon>Methylococcales</taxon>
        <taxon>Methylococcaceae</taxon>
        <taxon>Methylovulum</taxon>
    </lineage>
</organism>
<dbReference type="InterPro" id="IPR033138">
    <property type="entry name" value="Cu_oxidase_CS"/>
</dbReference>
<evidence type="ECO:0000313" key="6">
    <source>
        <dbReference type="Proteomes" id="UP000237423"/>
    </source>
</evidence>
<keyword evidence="2" id="KW-0560">Oxidoreductase</keyword>
<comment type="caution">
    <text evidence="5">The sequence shown here is derived from an EMBL/GenBank/DDBJ whole genome shotgun (WGS) entry which is preliminary data.</text>
</comment>
<proteinExistence type="predicted"/>
<keyword evidence="1" id="KW-0479">Metal-binding</keyword>
<dbReference type="CDD" id="cd13853">
    <property type="entry name" value="CuRO_1_Tth-MCO_like"/>
    <property type="match status" value="1"/>
</dbReference>
<dbReference type="CDD" id="cd13900">
    <property type="entry name" value="CuRO_3_Tth-MCO_like"/>
    <property type="match status" value="1"/>
</dbReference>
<dbReference type="PANTHER" id="PTHR11709:SF2">
    <property type="entry name" value="MULTICOPPER OXIDASE LPR1"/>
    <property type="match status" value="1"/>
</dbReference>
<evidence type="ECO:0000313" key="5">
    <source>
        <dbReference type="EMBL" id="POZ50164.1"/>
    </source>
</evidence>
<dbReference type="PROSITE" id="PS00080">
    <property type="entry name" value="MULTICOPPER_OXIDASE2"/>
    <property type="match status" value="1"/>
</dbReference>
<dbReference type="InterPro" id="IPR045087">
    <property type="entry name" value="Cu-oxidase_fam"/>
</dbReference>
<protein>
    <submittedName>
        <fullName evidence="5">L-ascorbate oxidase</fullName>
    </submittedName>
</protein>
<accession>A0A2S5CH95</accession>
<feature type="domain" description="Plastocyanin-like" evidence="4">
    <location>
        <begin position="158"/>
        <end position="229"/>
    </location>
</feature>
<evidence type="ECO:0000259" key="3">
    <source>
        <dbReference type="Pfam" id="PF07731"/>
    </source>
</evidence>
<dbReference type="Gene3D" id="2.60.40.420">
    <property type="entry name" value="Cupredoxins - blue copper proteins"/>
    <property type="match status" value="3"/>
</dbReference>